<dbReference type="Proteomes" id="UP000799755">
    <property type="component" value="Unassembled WGS sequence"/>
</dbReference>
<keyword evidence="2" id="KW-1185">Reference proteome</keyword>
<proteinExistence type="predicted"/>
<dbReference type="EMBL" id="MU003503">
    <property type="protein sequence ID" value="KAF2472259.1"/>
    <property type="molecule type" value="Genomic_DNA"/>
</dbReference>
<protein>
    <submittedName>
        <fullName evidence="1">Uncharacterized protein</fullName>
    </submittedName>
</protein>
<name>A0ACB6QZ37_9PLEO</name>
<evidence type="ECO:0000313" key="1">
    <source>
        <dbReference type="EMBL" id="KAF2472259.1"/>
    </source>
</evidence>
<accession>A0ACB6QZ37</accession>
<comment type="caution">
    <text evidence="1">The sequence shown here is derived from an EMBL/GenBank/DDBJ whole genome shotgun (WGS) entry which is preliminary data.</text>
</comment>
<gene>
    <name evidence="1" type="ORF">BDR25DRAFT_367083</name>
</gene>
<reference evidence="1" key="1">
    <citation type="journal article" date="2020" name="Stud. Mycol.">
        <title>101 Dothideomycetes genomes: a test case for predicting lifestyles and emergence of pathogens.</title>
        <authorList>
            <person name="Haridas S."/>
            <person name="Albert R."/>
            <person name="Binder M."/>
            <person name="Bloem J."/>
            <person name="Labutti K."/>
            <person name="Salamov A."/>
            <person name="Andreopoulos B."/>
            <person name="Baker S."/>
            <person name="Barry K."/>
            <person name="Bills G."/>
            <person name="Bluhm B."/>
            <person name="Cannon C."/>
            <person name="Castanera R."/>
            <person name="Culley D."/>
            <person name="Daum C."/>
            <person name="Ezra D."/>
            <person name="Gonzalez J."/>
            <person name="Henrissat B."/>
            <person name="Kuo A."/>
            <person name="Liang C."/>
            <person name="Lipzen A."/>
            <person name="Lutzoni F."/>
            <person name="Magnuson J."/>
            <person name="Mondo S."/>
            <person name="Nolan M."/>
            <person name="Ohm R."/>
            <person name="Pangilinan J."/>
            <person name="Park H.-J."/>
            <person name="Ramirez L."/>
            <person name="Alfaro M."/>
            <person name="Sun H."/>
            <person name="Tritt A."/>
            <person name="Yoshinaga Y."/>
            <person name="Zwiers L.-H."/>
            <person name="Turgeon B."/>
            <person name="Goodwin S."/>
            <person name="Spatafora J."/>
            <person name="Crous P."/>
            <person name="Grigoriev I."/>
        </authorList>
    </citation>
    <scope>NUCLEOTIDE SEQUENCE</scope>
    <source>
        <strain evidence="1">ATCC 200398</strain>
    </source>
</reference>
<evidence type="ECO:0000313" key="2">
    <source>
        <dbReference type="Proteomes" id="UP000799755"/>
    </source>
</evidence>
<organism evidence="1 2">
    <name type="scientific">Lindgomyces ingoldianus</name>
    <dbReference type="NCBI Taxonomy" id="673940"/>
    <lineage>
        <taxon>Eukaryota</taxon>
        <taxon>Fungi</taxon>
        <taxon>Dikarya</taxon>
        <taxon>Ascomycota</taxon>
        <taxon>Pezizomycotina</taxon>
        <taxon>Dothideomycetes</taxon>
        <taxon>Pleosporomycetidae</taxon>
        <taxon>Pleosporales</taxon>
        <taxon>Lindgomycetaceae</taxon>
        <taxon>Lindgomyces</taxon>
    </lineage>
</organism>
<sequence>MPPSSLFSCLNPQSFRVRWSTHSQNNNTSSPLNHDRNQSHITTRFLRRRRKCGRFLRILLWLINACALFIIISLLHGLLRPSYVQPPQHYLDLKKRTDELSAKDGQGNVHNEKVFIAANIINEELIRGPWGESLVQLVHLLGQDNVFVSVYENDAGKETASALRDLNRRLGCNTSIVAGDHITLSNFPTVTTPSGGQRVKRLKYLAEVRNRALLPLQSGSHVDAWEATRPTFRRAERTFDKVLFLNDVYFNPIEAAQLLFSTNVGPSGRAEYSAACAIDFVAKVMFYDTFVVHDMEGYGMGLMFYPWFPATGEQQSRNDVLALKDAVRVRSCWGGMAAFDAEIFLPRVLENNDTIPALQFRSIDEPYWEEAECCLLFADMEVRRAMLHEQGKGVFVNPYIRVAYNQRTWDWLPFFRRYERIFQFLQYIVSKIGYPEYNPRREHAAGARVEERVWIPEGESGKGRWENVERNADAGGWCGQRRMFVMKENLAKANENGSGKNWEKIKVPWGV</sequence>